<feature type="compositionally biased region" description="Polar residues" evidence="6">
    <location>
        <begin position="851"/>
        <end position="863"/>
    </location>
</feature>
<evidence type="ECO:0000256" key="3">
    <source>
        <dbReference type="ARBA" id="ARBA00022691"/>
    </source>
</evidence>
<dbReference type="PANTHER" id="PTHR32387:SF0">
    <property type="entry name" value="PROTEIN NO VEIN"/>
    <property type="match status" value="1"/>
</dbReference>
<dbReference type="InterPro" id="IPR025799">
    <property type="entry name" value="Arg_MeTrfase"/>
</dbReference>
<keyword evidence="2 5" id="KW-0808">Transferase</keyword>
<feature type="domain" description="Protein arginine N-methyltransferase" evidence="8">
    <location>
        <begin position="194"/>
        <end position="360"/>
    </location>
</feature>
<feature type="domain" description="Protein NO VEIN C-terminal" evidence="7">
    <location>
        <begin position="3606"/>
        <end position="3700"/>
    </location>
</feature>
<reference evidence="10 11" key="1">
    <citation type="submission" date="2018-04" db="EMBL/GenBank/DDBJ databases">
        <title>The genome of golden apple snail Pomacea canaliculata provides insight into stress tolerance and invasive adaptation.</title>
        <authorList>
            <person name="Liu C."/>
            <person name="Liu B."/>
            <person name="Ren Y."/>
            <person name="Zhang Y."/>
            <person name="Wang H."/>
            <person name="Li S."/>
            <person name="Jiang F."/>
            <person name="Yin L."/>
            <person name="Zhang G."/>
            <person name="Qian W."/>
            <person name="Fan W."/>
        </authorList>
    </citation>
    <scope>NUCLEOTIDE SEQUENCE [LARGE SCALE GENOMIC DNA]</scope>
    <source>
        <strain evidence="10">SZHN2017</strain>
        <tissue evidence="10">Muscle</tissue>
    </source>
</reference>
<evidence type="ECO:0000256" key="1">
    <source>
        <dbReference type="ARBA" id="ARBA00022603"/>
    </source>
</evidence>
<dbReference type="Proteomes" id="UP000245119">
    <property type="component" value="Linkage Group LG12"/>
</dbReference>
<name>A0A2T7NGP5_POMCA</name>
<dbReference type="SUPFAM" id="SSF55874">
    <property type="entry name" value="ATPase domain of HSP90 chaperone/DNA topoisomerase II/histidine kinase"/>
    <property type="match status" value="1"/>
</dbReference>
<dbReference type="NCBIfam" id="NF047352">
    <property type="entry name" value="P_loop_sacsin"/>
    <property type="match status" value="1"/>
</dbReference>
<keyword evidence="11" id="KW-1185">Reference proteome</keyword>
<feature type="compositionally biased region" description="Basic and acidic residues" evidence="6">
    <location>
        <begin position="1968"/>
        <end position="1979"/>
    </location>
</feature>
<sequence length="3722" mass="417940">MVIESAEVSEELPVFVAGVDAMSSHGLYHGHFHHRQDSEINRGVDGVGRPPDGGTKCFVARANPVTGKTEWIMQAADYDYHQEIARSAYADMLHDTERNQKYYAAIIKAVQVLRARGCEVRVLDIGTGTGLLSMMAATAGADTVTACCDMPCRANLLVTEVFDTELIGEGAIRTYNHAHQYLLEEDCLVVPGAANMYVQPVTSSFIRRWNTPQQIEVSPGDHITFPVEFMACAGAPSLHDLQLDQVDENLFSPLSPPVKVFRFDFSRRGALKTWDSIHSVVKPDRDGTVDAVFMWWDLEMDPGKEIRLSCAPSWAHPDGKSLPWRDHWMQAIFYTTQSLHVKKDEDFSIVSHHDEYSLWFEAALLNHRSRLAMLSDSNRNDLYLRYIGNASVCLCISDGSLLPLMAAKLGAEKVFTIESNAMCARLMHMLIKENKLEDKVTVIEKLPVDITGEDFQGMNIDIVIGEPSFQAHVLPWDNLYFWYAVNTLQPFLSSTTRILPESVSIHAIAMQFKDLWKIRAPVGLCEGFLLNIFDNMIKTSADIVDEEVEPQPLWEYPGVALSQATQLLSLNFTKPITCCHAVDKTITLICEEEGTVNGVAMCAHGQSKGDTEPFSRYDIGKQEMAEEKNREHLKHVILQLLNEAGGSFPKHELWNRVWFIYGKGRRPSKQEFGFERMEEIFDYMRDVIHIDTSGDKPLVILNTAGYHRSMLRDRSDEKQSRGTGESDSEDWAPGRQSSVTTAPLGGKHSDSSSKIGTAHLTQEQKQQLAELRDCCVEVLKQLGSVKKSKIGLHLNKTYRRPFCLKDLGIKRLDVVFDLFDDFIVKGETVTLNSKHTLGTELLKHRGRFTSTEYQTTAQSPISLSTSNSDTDSDSNSDDVKITRVVKPSYMQSDANPSHQTVLTVSQHQSPVKVSSLTDSSGFLSLDVPNSEQNLRIQQTMVFANKKQEEKQLPPAWQHLLNYQPLHMQQLQQQQQSGFASTYRFATGANHPIAAASHSPQLQTSIPLPLVPLVPVQRLPVLTPSGLLQPGIQSVFFLNQRCGIADKDANQQDTPSLQPQPQPQHGSQDQARNNQSHAQSDDTPMSSHLQSRESIPPSAPDKPSLPPHPLPPQEPTWPPSSSRLGTPPGVPRERKNVSWRPVSYTRGRVTKAQLEGVAQDCIDILAETGDFVSPDRVFRLLLDRFQVRNLRDLQVPGIQFPYQIECINQHERMLCKVNASIEAFSKSRSLCTLFELGESLEDFVLDKGKFETLKLGPLQCLPEVYRMFKFPPDENIPEITSADVLEVLSDYLTQKNKWTNKLEMEDVMMHFMKHYNVSSAYSLGIRIRSLPLVTQVLKKSHRDSAATRRLVVQRFKDLVEKEVAEAFRKVKATILQETSEGSVEIRKHYARIPAEAVIVELMQKFRLLMSLFTPDSRAERKHHDQLTAAVTQFLNMLTGEPLGRMLLHLAVCIGVLDLQESAMELLAGPGHSAKGTEDQNNTEQPKPRQPPSKEALMGKLRIYVERCLAQGPLSLSHLDRIEEKLLEDFGFPTFVAMGFGRFLNFFVQDPAPRALLEECGGIALGTTSSSHSSDSGLVPHLIEVLEFIRQCQAAGMTQEEEVERAMCHQFQVRETRQLGYGNITRLTASAEKPGKHHSKGYHVLFEAALCGKSSGSVCGKREVGILGSQTKEAALACLQSCPLLEDLENWSHWSLVFEPQHGRLRDFLQKYGGIHTLHLEGGQKIVTTDIVALETRQGCLLRLVTNTSPTLYQESVSQQDARAACGHLASLLMANRGTQHLPLTLLANHTRAALYAMHANASTSAVPGGPHQGPAHDDPAVQFVLACLLLLPLRLCAAVADQLFLEPLGQVVGSSRSKSLLLEACLRAPGFTGGLSNASPWASARQLARLGCLLGVQEWIVPLTESFIFPAEIVTVTRPRQPEFRDELQEGDDIEEEMEDESETDEVSDSASFLSDDQDDVPDVQPDLGTKDDIAEKQVSEETSSEEETEEASKNQDGVLDSEKTTQEDLCRRVIEQIRRDEFGVGIELSEDGQRLMKVQQERLGRSLDRLSRDLYTKDTHFVLELVQNADDNTYPESLTQASDAPTTRPTGPNKNCPSVKFVIEADCVKVLNNECGFEETNVRALCDVGRSTKGKHKYGYIGQKGIGFKSVFRVTNRPEVHSNGFHLCFDINSGPMGYILPHWCEDLEPSSEWMTKIVLPLKETKMCEAGSLAARFNDIHPSLLLFLHRLRYIHIDNKVEHTSTWMRRQDLGDSVVQIEHGDKEMHHWLVVRKQLDASAISLQAKSGVEVESTEIALAFPLASKTQRFHSQAPAKQPVFAYLPLRSYGFRFIVQGDFDVPSSREDVDRDSSWNQWLRDEIHTLFVEALDVFRSHPEFEGLESLWAYLRFVPLEDEILDFFRPVAARILQQLRATSCIPISLSQSSKKDLVQWKLPSQTVMVKDSLVREVISPDLLERHLGLYYVHKEAVDMMSPELARSLGVESLTSDHLVQMGKSLALSWGQQVDQEEVIQISKWLACIYRSLDDLQENATLINILQSMNVIPLSTGKLVSLCQTTVFLMHESGQEEGTFSGKRDALYVLQQDLQVLHSGLVMTPDAEINSQVFKLLMRLGVKQLSPNDIIHHHILPILQSDRWQTKSRDVLVSYLMYLKQQYHRDRSLVNMNTLRTVARVLTNQGIKNPATEPVHFSPAFGTQLDLQKELPGYDWVIVDSQYLPSKPTRAEVLGWQEFLAQLGVTVFLVVQPRKVTFTADQLANTPWDTLKDMWPASQDGYTIEDFVCEEFQQLVSNNSAEKTRTNQMALLFSLLDKAWDTQYQKFANTQLYSSSGTLLKDQIPSSFAIAIQNEHWVPCEEMVVTMMKSQVQMEQRQVLLPPSAAYLPEARIRNLLAHTVNYLSNPISSDSTFARFLNIKAEVEVQVLRNALVSWGKRTPKTPDEPATFVSSLQHLKNVYGYLCDNLTPKEAQDLFHLHPVIFVPVACVEGNDLTKGHMLGRDEVWWQDPSGLFSKYHRVLVEFCSLLAKRRSLNQLYREMSDTLPRTARLQLEPLLVDYAELLSLMSASLSLRDDGVLDDVLAIYTKIGHDLAMQIPPNSIEFLQHQEQVQKITDILKTAKVLVTKDHTWVSVNDKPMLADSPDMEKMFSGKPGVHFVITELPRRQGTRKPLGRDNLSRVDDILDFYALFGLPQLSEEVVKEVIVSMFKPCPQGQLHLRTIVPYLQQFLVSLYPAVYDAHEKDNITDRLHNLLFLADKKLEVKYSLKTLTDVYEIKPEKCVISGSHFYFNEKHVESLVEVNREVARYFSNGDKDCFRDLRIFLTDLQPLVHKGSPEEIAQVLSTHNVGPLPEGFEPWEVPAPFLPEPSSKAAAVAQAVPVEQFSKGEQPSSESVNEEGNRSVLKSWPPPAPGEESDKGRGVKKAASEGRTSVATGVWPPPKPPEGTKLTSNLPSNLHMASASDGSAAEDKQAAREDGSTQTRGELSSVSVAHGGAATQQRAQLVREDQAPEARRPDPTFAGKRKSHEIDGEMSESKRPVPIERVGDETSAPTGDQEEGTSSSGAKEHEEMPIWTQLACETEYEELARGKDLRIPETIELSDTSDRSSVGRWGEFLVYDYLLQQKQVNSDIYDVIWANEQAESGKPYDFEIICTREDEAFSLYIEVKATRTSSKEVFEISANEVRCASENGERYHIYRVFNAGTREVQLVRLTNVVHKMDSKEVRLLMVI</sequence>
<dbReference type="InterPro" id="IPR029063">
    <property type="entry name" value="SAM-dependent_MTases_sf"/>
</dbReference>
<dbReference type="Gene3D" id="3.30.565.10">
    <property type="entry name" value="Histidine kinase-like ATPase, C-terminal domain"/>
    <property type="match status" value="1"/>
</dbReference>
<dbReference type="Gene3D" id="2.70.160.11">
    <property type="entry name" value="Hnrnp arginine n-methyltransferase1"/>
    <property type="match status" value="2"/>
</dbReference>
<dbReference type="SUPFAM" id="SSF53335">
    <property type="entry name" value="S-adenosyl-L-methionine-dependent methyltransferases"/>
    <property type="match status" value="2"/>
</dbReference>
<feature type="region of interest" description="Disordered" evidence="6">
    <location>
        <begin position="3375"/>
        <end position="3562"/>
    </location>
</feature>
<gene>
    <name evidence="10" type="ORF">C0Q70_18494</name>
</gene>
<evidence type="ECO:0000313" key="10">
    <source>
        <dbReference type="EMBL" id="PVD20340.1"/>
    </source>
</evidence>
<dbReference type="InterPro" id="IPR024975">
    <property type="entry name" value="NOV_C"/>
</dbReference>
<evidence type="ECO:0000256" key="6">
    <source>
        <dbReference type="SAM" id="MobiDB-lite"/>
    </source>
</evidence>
<evidence type="ECO:0000259" key="7">
    <source>
        <dbReference type="Pfam" id="PF13020"/>
    </source>
</evidence>
<feature type="region of interest" description="Disordered" evidence="6">
    <location>
        <begin position="1047"/>
        <end position="1138"/>
    </location>
</feature>
<dbReference type="GO" id="GO:0032259">
    <property type="term" value="P:methylation"/>
    <property type="evidence" value="ECO:0007669"/>
    <property type="project" value="UniProtKB-KW"/>
</dbReference>
<dbReference type="InterPro" id="IPR055135">
    <property type="entry name" value="PRMT_dom"/>
</dbReference>
<dbReference type="InterPro" id="IPR058210">
    <property type="entry name" value="SACS/Nov_dom"/>
</dbReference>
<dbReference type="Gene3D" id="3.40.50.150">
    <property type="entry name" value="Vaccinia Virus protein VP39"/>
    <property type="match status" value="3"/>
</dbReference>
<keyword evidence="3 5" id="KW-0949">S-adenosyl-L-methionine</keyword>
<evidence type="ECO:0000259" key="8">
    <source>
        <dbReference type="Pfam" id="PF22528"/>
    </source>
</evidence>
<feature type="compositionally biased region" description="Basic and acidic residues" evidence="6">
    <location>
        <begin position="3496"/>
        <end position="3509"/>
    </location>
</feature>
<evidence type="ECO:0000256" key="4">
    <source>
        <dbReference type="ARBA" id="ARBA00022737"/>
    </source>
</evidence>
<dbReference type="Pfam" id="PF13020">
    <property type="entry name" value="NOV_C"/>
    <property type="match status" value="1"/>
</dbReference>
<dbReference type="OrthoDB" id="1262810at2759"/>
<feature type="compositionally biased region" description="Acidic residues" evidence="6">
    <location>
        <begin position="1928"/>
        <end position="1947"/>
    </location>
</feature>
<dbReference type="InterPro" id="IPR036890">
    <property type="entry name" value="HATPase_C_sf"/>
</dbReference>
<evidence type="ECO:0000256" key="2">
    <source>
        <dbReference type="ARBA" id="ARBA00022679"/>
    </source>
</evidence>
<evidence type="ECO:0000313" key="11">
    <source>
        <dbReference type="Proteomes" id="UP000245119"/>
    </source>
</evidence>
<feature type="compositionally biased region" description="Basic and acidic residues" evidence="6">
    <location>
        <begin position="711"/>
        <end position="720"/>
    </location>
</feature>
<feature type="domain" description="Sacsin/Nov" evidence="9">
    <location>
        <begin position="2055"/>
        <end position="2170"/>
    </location>
</feature>
<proteinExistence type="predicted"/>
<accession>A0A2T7NGP5</accession>
<evidence type="ECO:0000256" key="5">
    <source>
        <dbReference type="PROSITE-ProRule" id="PRU01015"/>
    </source>
</evidence>
<keyword evidence="4" id="KW-0677">Repeat</keyword>
<feature type="region of interest" description="Disordered" evidence="6">
    <location>
        <begin position="851"/>
        <end position="877"/>
    </location>
</feature>
<dbReference type="Pfam" id="PF22528">
    <property type="entry name" value="PRMT_C"/>
    <property type="match status" value="1"/>
</dbReference>
<comment type="caution">
    <text evidence="10">The sequence shown here is derived from an EMBL/GenBank/DDBJ whole genome shotgun (WGS) entry which is preliminary data.</text>
</comment>
<dbReference type="PROSITE" id="PS51678">
    <property type="entry name" value="SAM_MT_PRMT"/>
    <property type="match status" value="1"/>
</dbReference>
<dbReference type="FunFam" id="3.40.50.150:FF:000070">
    <property type="entry name" value="Protein arginine N-methyltransferase 7"/>
    <property type="match status" value="1"/>
</dbReference>
<feature type="compositionally biased region" description="Polar residues" evidence="6">
    <location>
        <begin position="3471"/>
        <end position="3482"/>
    </location>
</feature>
<dbReference type="InterPro" id="IPR052957">
    <property type="entry name" value="Auxin_embryo_med"/>
</dbReference>
<feature type="compositionally biased region" description="Pro residues" evidence="6">
    <location>
        <begin position="1096"/>
        <end position="1117"/>
    </location>
</feature>
<protein>
    <submittedName>
        <fullName evidence="10">Uncharacterized protein</fullName>
    </submittedName>
</protein>
<feature type="compositionally biased region" description="Basic and acidic residues" evidence="6">
    <location>
        <begin position="3519"/>
        <end position="3539"/>
    </location>
</feature>
<feature type="region of interest" description="Disordered" evidence="6">
    <location>
        <begin position="1921"/>
        <end position="2004"/>
    </location>
</feature>
<feature type="compositionally biased region" description="Basic and acidic residues" evidence="6">
    <location>
        <begin position="3460"/>
        <end position="3470"/>
    </location>
</feature>
<dbReference type="GO" id="GO:0016274">
    <property type="term" value="F:protein-arginine N-methyltransferase activity"/>
    <property type="evidence" value="ECO:0007669"/>
    <property type="project" value="InterPro"/>
</dbReference>
<feature type="region of interest" description="Disordered" evidence="6">
    <location>
        <begin position="1467"/>
        <end position="1492"/>
    </location>
</feature>
<feature type="region of interest" description="Disordered" evidence="6">
    <location>
        <begin position="2074"/>
        <end position="2094"/>
    </location>
</feature>
<feature type="compositionally biased region" description="Polar residues" evidence="6">
    <location>
        <begin position="1050"/>
        <end position="1092"/>
    </location>
</feature>
<dbReference type="Pfam" id="PF25794">
    <property type="entry name" value="SACS"/>
    <property type="match status" value="1"/>
</dbReference>
<dbReference type="EMBL" id="PZQS01000012">
    <property type="protein sequence ID" value="PVD20340.1"/>
    <property type="molecule type" value="Genomic_DNA"/>
</dbReference>
<organism evidence="10 11">
    <name type="scientific">Pomacea canaliculata</name>
    <name type="common">Golden apple snail</name>
    <dbReference type="NCBI Taxonomy" id="400727"/>
    <lineage>
        <taxon>Eukaryota</taxon>
        <taxon>Metazoa</taxon>
        <taxon>Spiralia</taxon>
        <taxon>Lophotrochozoa</taxon>
        <taxon>Mollusca</taxon>
        <taxon>Gastropoda</taxon>
        <taxon>Caenogastropoda</taxon>
        <taxon>Architaenioglossa</taxon>
        <taxon>Ampullarioidea</taxon>
        <taxon>Ampullariidae</taxon>
        <taxon>Pomacea</taxon>
    </lineage>
</organism>
<evidence type="ECO:0000259" key="9">
    <source>
        <dbReference type="Pfam" id="PF25794"/>
    </source>
</evidence>
<keyword evidence="1 5" id="KW-0489">Methyltransferase</keyword>
<dbReference type="PANTHER" id="PTHR32387">
    <property type="entry name" value="WU:FJ29H11"/>
    <property type="match status" value="1"/>
</dbReference>
<feature type="region of interest" description="Disordered" evidence="6">
    <location>
        <begin position="711"/>
        <end position="754"/>
    </location>
</feature>